<keyword evidence="1" id="KW-1133">Transmembrane helix</keyword>
<dbReference type="EMBL" id="MW423738">
    <property type="protein sequence ID" value="QQK88552.1"/>
    <property type="molecule type" value="Genomic_DNA"/>
</dbReference>
<proteinExistence type="predicted"/>
<name>A0A7T7CLA6_9CAUD</name>
<feature type="transmembrane region" description="Helical" evidence="1">
    <location>
        <begin position="20"/>
        <end position="38"/>
    </location>
</feature>
<reference evidence="2" key="1">
    <citation type="submission" date="2020-12" db="EMBL/GenBank/DDBJ databases">
        <authorList>
            <person name="Hu Z."/>
        </authorList>
    </citation>
    <scope>NUCLEOTIDE SEQUENCE</scope>
</reference>
<evidence type="ECO:0000313" key="2">
    <source>
        <dbReference type="EMBL" id="QQK88552.1"/>
    </source>
</evidence>
<keyword evidence="1" id="KW-0812">Transmembrane</keyword>
<protein>
    <recommendedName>
        <fullName evidence="3">TM2 domain-containing protein</fullName>
    </recommendedName>
</protein>
<feature type="transmembrane region" description="Helical" evidence="1">
    <location>
        <begin position="44"/>
        <end position="70"/>
    </location>
</feature>
<keyword evidence="1" id="KW-0472">Membrane</keyword>
<sequence>MTTPYINTTIAQANAKSSGVCIFLYLLFGLVGAHRYYIKGITVFNILYTLTIGFFGIMFFIDFFLVWGMAGKCNSSALEKAFIKDFAMREGARNANGN</sequence>
<evidence type="ECO:0000256" key="1">
    <source>
        <dbReference type="SAM" id="Phobius"/>
    </source>
</evidence>
<accession>A0A7T7CLA6</accession>
<organism evidence="2">
    <name type="scientific">Vibrio phage PH669</name>
    <dbReference type="NCBI Taxonomy" id="2800823"/>
    <lineage>
        <taxon>Viruses</taxon>
        <taxon>Duplodnaviria</taxon>
        <taxon>Heunggongvirae</taxon>
        <taxon>Uroviricota</taxon>
        <taxon>Caudoviricetes</taxon>
        <taxon>Queuovirinae</taxon>
    </lineage>
</organism>
<evidence type="ECO:0008006" key="3">
    <source>
        <dbReference type="Google" id="ProtNLM"/>
    </source>
</evidence>